<evidence type="ECO:0008006" key="3">
    <source>
        <dbReference type="Google" id="ProtNLM"/>
    </source>
</evidence>
<keyword evidence="1" id="KW-0472">Membrane</keyword>
<gene>
    <name evidence="2" type="ORF">METZ01_LOCUS55464</name>
</gene>
<feature type="transmembrane region" description="Helical" evidence="1">
    <location>
        <begin position="117"/>
        <end position="142"/>
    </location>
</feature>
<evidence type="ECO:0000256" key="1">
    <source>
        <dbReference type="SAM" id="Phobius"/>
    </source>
</evidence>
<feature type="transmembrane region" description="Helical" evidence="1">
    <location>
        <begin position="44"/>
        <end position="64"/>
    </location>
</feature>
<protein>
    <recommendedName>
        <fullName evidence="3">Protoporphyrinogen IX oxidase</fullName>
    </recommendedName>
</protein>
<dbReference type="AlphaFoldDB" id="A0A381SEV4"/>
<feature type="transmembrane region" description="Helical" evidence="1">
    <location>
        <begin position="6"/>
        <end position="23"/>
    </location>
</feature>
<accession>A0A381SEV4</accession>
<dbReference type="EMBL" id="UINC01003023">
    <property type="protein sequence ID" value="SVA02610.1"/>
    <property type="molecule type" value="Genomic_DNA"/>
</dbReference>
<name>A0A381SEV4_9ZZZZ</name>
<evidence type="ECO:0000313" key="2">
    <source>
        <dbReference type="EMBL" id="SVA02610.1"/>
    </source>
</evidence>
<organism evidence="2">
    <name type="scientific">marine metagenome</name>
    <dbReference type="NCBI Taxonomy" id="408172"/>
    <lineage>
        <taxon>unclassified sequences</taxon>
        <taxon>metagenomes</taxon>
        <taxon>ecological metagenomes</taxon>
    </lineage>
</organism>
<sequence>MALLWLGAAIYLDFTFLSGFNKATTEGKKTMIVRIRSLSDRTEMIASFFLPLVGVLMIIDRTFWLKVGVMHGKILLALIAIGLYHASRGVLKKLEAAVVEGNPTEGLQKRYVMFRMIVLIFLVSTVAMIVSYKGVISTFFLISSWLG</sequence>
<reference evidence="2" key="1">
    <citation type="submission" date="2018-05" db="EMBL/GenBank/DDBJ databases">
        <authorList>
            <person name="Lanie J.A."/>
            <person name="Ng W.-L."/>
            <person name="Kazmierczak K.M."/>
            <person name="Andrzejewski T.M."/>
            <person name="Davidsen T.M."/>
            <person name="Wayne K.J."/>
            <person name="Tettelin H."/>
            <person name="Glass J.I."/>
            <person name="Rusch D."/>
            <person name="Podicherti R."/>
            <person name="Tsui H.-C.T."/>
            <person name="Winkler M.E."/>
        </authorList>
    </citation>
    <scope>NUCLEOTIDE SEQUENCE</scope>
</reference>
<keyword evidence="1" id="KW-1133">Transmembrane helix</keyword>
<keyword evidence="1" id="KW-0812">Transmembrane</keyword>
<feature type="transmembrane region" description="Helical" evidence="1">
    <location>
        <begin position="70"/>
        <end position="86"/>
    </location>
</feature>
<proteinExistence type="predicted"/>